<evidence type="ECO:0000256" key="5">
    <source>
        <dbReference type="ARBA" id="ARBA00022989"/>
    </source>
</evidence>
<evidence type="ECO:0000313" key="7">
    <source>
        <dbReference type="EMBL" id="ORV06838.1"/>
    </source>
</evidence>
<dbReference type="EMBL" id="LQOJ01000020">
    <property type="protein sequence ID" value="ORV06838.1"/>
    <property type="molecule type" value="Genomic_DNA"/>
</dbReference>
<dbReference type="STRING" id="1793.AWC04_05220"/>
<dbReference type="OrthoDB" id="5191770at2"/>
<dbReference type="GO" id="GO:0005886">
    <property type="term" value="C:plasma membrane"/>
    <property type="evidence" value="ECO:0007669"/>
    <property type="project" value="UniProtKB-SubCell"/>
</dbReference>
<gene>
    <name evidence="7" type="ORF">AWC04_05220</name>
</gene>
<comment type="similarity">
    <text evidence="2">Belongs to the UPF0719 family.</text>
</comment>
<keyword evidence="5" id="KW-1133">Transmembrane helix</keyword>
<evidence type="ECO:0000256" key="1">
    <source>
        <dbReference type="ARBA" id="ARBA00004651"/>
    </source>
</evidence>
<comment type="subcellular location">
    <subcellularLocation>
        <location evidence="1">Cell membrane</location>
        <topology evidence="1">Multi-pass membrane protein</topology>
    </subcellularLocation>
</comment>
<keyword evidence="4" id="KW-0812">Transmembrane</keyword>
<dbReference type="InterPro" id="IPR007140">
    <property type="entry name" value="DUF350"/>
</dbReference>
<reference evidence="7 8" key="1">
    <citation type="submission" date="2016-01" db="EMBL/GenBank/DDBJ databases">
        <title>The new phylogeny of the genus Mycobacterium.</title>
        <authorList>
            <person name="Tarcisio F."/>
            <person name="Conor M."/>
            <person name="Antonella G."/>
            <person name="Elisabetta G."/>
            <person name="Giulia F.S."/>
            <person name="Sara T."/>
            <person name="Anna F."/>
            <person name="Clotilde B."/>
            <person name="Roberto B."/>
            <person name="Veronica D.S."/>
            <person name="Fabio R."/>
            <person name="Monica P."/>
            <person name="Olivier J."/>
            <person name="Enrico T."/>
            <person name="Nicola S."/>
        </authorList>
    </citation>
    <scope>NUCLEOTIDE SEQUENCE [LARGE SCALE GENOMIC DNA]</scope>
    <source>
        <strain evidence="7 8">DSM 44179</strain>
    </source>
</reference>
<keyword evidence="3" id="KW-1003">Cell membrane</keyword>
<keyword evidence="6" id="KW-0472">Membrane</keyword>
<evidence type="ECO:0000256" key="3">
    <source>
        <dbReference type="ARBA" id="ARBA00022475"/>
    </source>
</evidence>
<protein>
    <submittedName>
        <fullName evidence="7">Uncharacterized protein</fullName>
    </submittedName>
</protein>
<accession>A0A1X1RID0</accession>
<sequence>MTVALGPDYWSTLGHGASAIVLYTIVGIALMVLGFFVIDWTTPGPLRRLVQAGRPNAAAVTAAGMGSMALIVVLAIYASTGDLAGGLVNTLVFGLLGIVAQAVLVRLVEAVTGIDLGTMLAAERFTPEVLVVVAAYLGVALIVAAAIL</sequence>
<comment type="caution">
    <text evidence="7">The sequence shown here is derived from an EMBL/GenBank/DDBJ whole genome shotgun (WGS) entry which is preliminary data.</text>
</comment>
<evidence type="ECO:0000256" key="6">
    <source>
        <dbReference type="ARBA" id="ARBA00023136"/>
    </source>
</evidence>
<evidence type="ECO:0000256" key="2">
    <source>
        <dbReference type="ARBA" id="ARBA00005779"/>
    </source>
</evidence>
<organism evidence="7 8">
    <name type="scientific">Mycolicibacterium fallax</name>
    <name type="common">Mycobacterium fallax</name>
    <dbReference type="NCBI Taxonomy" id="1793"/>
    <lineage>
        <taxon>Bacteria</taxon>
        <taxon>Bacillati</taxon>
        <taxon>Actinomycetota</taxon>
        <taxon>Actinomycetes</taxon>
        <taxon>Mycobacteriales</taxon>
        <taxon>Mycobacteriaceae</taxon>
        <taxon>Mycolicibacterium</taxon>
    </lineage>
</organism>
<evidence type="ECO:0000313" key="8">
    <source>
        <dbReference type="Proteomes" id="UP000193484"/>
    </source>
</evidence>
<dbReference type="Pfam" id="PF03994">
    <property type="entry name" value="DUF350"/>
    <property type="match status" value="1"/>
</dbReference>
<name>A0A1X1RID0_MYCFA</name>
<dbReference type="Proteomes" id="UP000193484">
    <property type="component" value="Unassembled WGS sequence"/>
</dbReference>
<evidence type="ECO:0000256" key="4">
    <source>
        <dbReference type="ARBA" id="ARBA00022692"/>
    </source>
</evidence>
<dbReference type="RefSeq" id="WP_085093761.1">
    <property type="nucleotide sequence ID" value="NZ_AP022603.1"/>
</dbReference>
<keyword evidence="8" id="KW-1185">Reference proteome</keyword>
<proteinExistence type="inferred from homology"/>
<dbReference type="AlphaFoldDB" id="A0A1X1RID0"/>